<evidence type="ECO:0000256" key="3">
    <source>
        <dbReference type="ARBA" id="ARBA00023002"/>
    </source>
</evidence>
<dbReference type="InterPro" id="IPR002347">
    <property type="entry name" value="SDR_fam"/>
</dbReference>
<dbReference type="PRINTS" id="PR00081">
    <property type="entry name" value="GDHRDH"/>
</dbReference>
<dbReference type="Proteomes" id="UP000298327">
    <property type="component" value="Unassembled WGS sequence"/>
</dbReference>
<sequence length="425" mass="45865">MLHEIRNTVEPDVFPPQYAAPRYHLQPPGTHPTVEDDSLLPPLRVIYARQQTHDAHGPLTTILHVPSSFLLGFHLLFTMSDNTTWLITGTNRGIGLEFVKQVLQSPSNIVIAACRNPAAADALQALAASYPDRLHITTIDIGDPESIKASVEPVKRLLEEKGLDYLVNNAAITEGNDRAFSLSLDGLMRSFRINVAGPALVSQTYLPYLEKGRRKVIMNFTSGIASIGLDYGAKNASYSISKTALNMLTYKQATERPDVIAFVVDPGWVKTDMGGEGAMIEAEESVSHLLKLITGATQESSGKFFRYTGEVLPCCQPSTTVLTMSSKRTWLITGANRGIGLELVSQLTASPDNTVLAACRDPTTASALQTLQASLSTPSRLHIIQLGTTDPASISAAAVHATTILHAQDSPDHKGLDYLINNAGV</sequence>
<keyword evidence="2" id="KW-0521">NADP</keyword>
<dbReference type="PANTHER" id="PTHR43544:SF7">
    <property type="entry name" value="NADB-LER2"/>
    <property type="match status" value="1"/>
</dbReference>
<evidence type="ECO:0000313" key="5">
    <source>
        <dbReference type="Proteomes" id="UP000298327"/>
    </source>
</evidence>
<dbReference type="OrthoDB" id="9876299at2759"/>
<dbReference type="Pfam" id="PF00106">
    <property type="entry name" value="adh_short"/>
    <property type="match status" value="2"/>
</dbReference>
<name>A0A4Y9XRX9_9AGAM</name>
<dbReference type="GO" id="GO:0016491">
    <property type="term" value="F:oxidoreductase activity"/>
    <property type="evidence" value="ECO:0007669"/>
    <property type="project" value="UniProtKB-KW"/>
</dbReference>
<dbReference type="InterPro" id="IPR020904">
    <property type="entry name" value="Sc_DH/Rdtase_CS"/>
</dbReference>
<dbReference type="GO" id="GO:0005737">
    <property type="term" value="C:cytoplasm"/>
    <property type="evidence" value="ECO:0007669"/>
    <property type="project" value="TreeGrafter"/>
</dbReference>
<feature type="non-terminal residue" evidence="4">
    <location>
        <position position="425"/>
    </location>
</feature>
<comment type="caution">
    <text evidence="4">The sequence shown here is derived from an EMBL/GenBank/DDBJ whole genome shotgun (WGS) entry which is preliminary data.</text>
</comment>
<evidence type="ECO:0000256" key="1">
    <source>
        <dbReference type="ARBA" id="ARBA00006484"/>
    </source>
</evidence>
<evidence type="ECO:0000313" key="4">
    <source>
        <dbReference type="EMBL" id="TFY51941.1"/>
    </source>
</evidence>
<proteinExistence type="inferred from homology"/>
<keyword evidence="5" id="KW-1185">Reference proteome</keyword>
<keyword evidence="3" id="KW-0560">Oxidoreductase</keyword>
<evidence type="ECO:0008006" key="6">
    <source>
        <dbReference type="Google" id="ProtNLM"/>
    </source>
</evidence>
<dbReference type="SUPFAM" id="SSF51735">
    <property type="entry name" value="NAD(P)-binding Rossmann-fold domains"/>
    <property type="match status" value="2"/>
</dbReference>
<dbReference type="PROSITE" id="PS00061">
    <property type="entry name" value="ADH_SHORT"/>
    <property type="match status" value="1"/>
</dbReference>
<reference evidence="4 5" key="1">
    <citation type="submission" date="2019-02" db="EMBL/GenBank/DDBJ databases">
        <title>Genome sequencing of the rare red list fungi Dentipellis fragilis.</title>
        <authorList>
            <person name="Buettner E."/>
            <person name="Kellner H."/>
        </authorList>
    </citation>
    <scope>NUCLEOTIDE SEQUENCE [LARGE SCALE GENOMIC DNA]</scope>
    <source>
        <strain evidence="4 5">DSM 105465</strain>
    </source>
</reference>
<protein>
    <recommendedName>
        <fullName evidence="6">Ketoreductase (KR) domain-containing protein</fullName>
    </recommendedName>
</protein>
<dbReference type="InterPro" id="IPR036291">
    <property type="entry name" value="NAD(P)-bd_dom_sf"/>
</dbReference>
<dbReference type="AlphaFoldDB" id="A0A4Y9XRX9"/>
<dbReference type="CDD" id="cd05325">
    <property type="entry name" value="carb_red_sniffer_like_SDR_c"/>
    <property type="match status" value="1"/>
</dbReference>
<dbReference type="InterPro" id="IPR051468">
    <property type="entry name" value="Fungal_SecMetab_SDRs"/>
</dbReference>
<comment type="similarity">
    <text evidence="1">Belongs to the short-chain dehydrogenases/reductases (SDR) family.</text>
</comment>
<dbReference type="STRING" id="205917.A0A4Y9XRX9"/>
<dbReference type="EMBL" id="SEOQ01001404">
    <property type="protein sequence ID" value="TFY51941.1"/>
    <property type="molecule type" value="Genomic_DNA"/>
</dbReference>
<gene>
    <name evidence="4" type="ORF">EVG20_g10772</name>
</gene>
<accession>A0A4Y9XRX9</accession>
<dbReference type="Gene3D" id="3.40.50.720">
    <property type="entry name" value="NAD(P)-binding Rossmann-like Domain"/>
    <property type="match status" value="2"/>
</dbReference>
<dbReference type="PANTHER" id="PTHR43544">
    <property type="entry name" value="SHORT-CHAIN DEHYDROGENASE/REDUCTASE"/>
    <property type="match status" value="1"/>
</dbReference>
<organism evidence="4 5">
    <name type="scientific">Dentipellis fragilis</name>
    <dbReference type="NCBI Taxonomy" id="205917"/>
    <lineage>
        <taxon>Eukaryota</taxon>
        <taxon>Fungi</taxon>
        <taxon>Dikarya</taxon>
        <taxon>Basidiomycota</taxon>
        <taxon>Agaricomycotina</taxon>
        <taxon>Agaricomycetes</taxon>
        <taxon>Russulales</taxon>
        <taxon>Hericiaceae</taxon>
        <taxon>Dentipellis</taxon>
    </lineage>
</organism>
<evidence type="ECO:0000256" key="2">
    <source>
        <dbReference type="ARBA" id="ARBA00022857"/>
    </source>
</evidence>